<evidence type="ECO:0000313" key="2">
    <source>
        <dbReference type="EMBL" id="SVC56235.1"/>
    </source>
</evidence>
<name>A0A382N7B4_9ZZZZ</name>
<dbReference type="SUPFAM" id="SSF69118">
    <property type="entry name" value="AhpD-like"/>
    <property type="match status" value="1"/>
</dbReference>
<proteinExistence type="predicted"/>
<dbReference type="Gene3D" id="1.20.1290.10">
    <property type="entry name" value="AhpD-like"/>
    <property type="match status" value="1"/>
</dbReference>
<dbReference type="GO" id="GO:0051920">
    <property type="term" value="F:peroxiredoxin activity"/>
    <property type="evidence" value="ECO:0007669"/>
    <property type="project" value="InterPro"/>
</dbReference>
<dbReference type="EMBL" id="UINC01098033">
    <property type="protein sequence ID" value="SVC56235.1"/>
    <property type="molecule type" value="Genomic_DNA"/>
</dbReference>
<organism evidence="2">
    <name type="scientific">marine metagenome</name>
    <dbReference type="NCBI Taxonomy" id="408172"/>
    <lineage>
        <taxon>unclassified sequences</taxon>
        <taxon>metagenomes</taxon>
        <taxon>ecological metagenomes</taxon>
    </lineage>
</organism>
<feature type="domain" description="Carboxymuconolactone decarboxylase-like" evidence="1">
    <location>
        <begin position="5"/>
        <end position="45"/>
    </location>
</feature>
<accession>A0A382N7B4</accession>
<dbReference type="InterPro" id="IPR029032">
    <property type="entry name" value="AhpD-like"/>
</dbReference>
<dbReference type="Pfam" id="PF02627">
    <property type="entry name" value="CMD"/>
    <property type="match status" value="1"/>
</dbReference>
<reference evidence="2" key="1">
    <citation type="submission" date="2018-05" db="EMBL/GenBank/DDBJ databases">
        <authorList>
            <person name="Lanie J.A."/>
            <person name="Ng W.-L."/>
            <person name="Kazmierczak K.M."/>
            <person name="Andrzejewski T.M."/>
            <person name="Davidsen T.M."/>
            <person name="Wayne K.J."/>
            <person name="Tettelin H."/>
            <person name="Glass J.I."/>
            <person name="Rusch D."/>
            <person name="Podicherti R."/>
            <person name="Tsui H.-C.T."/>
            <person name="Winkler M.E."/>
        </authorList>
    </citation>
    <scope>NUCLEOTIDE SEQUENCE</scope>
</reference>
<evidence type="ECO:0000259" key="1">
    <source>
        <dbReference type="Pfam" id="PF02627"/>
    </source>
</evidence>
<gene>
    <name evidence="2" type="ORF">METZ01_LOCUS309089</name>
</gene>
<sequence>MSIHPETMKSSMEMYQRLMFSPSPLNRSEREMLAVVVSSKNGCVY</sequence>
<dbReference type="InterPro" id="IPR003779">
    <property type="entry name" value="CMD-like"/>
</dbReference>
<dbReference type="AlphaFoldDB" id="A0A382N7B4"/>
<protein>
    <recommendedName>
        <fullName evidence="1">Carboxymuconolactone decarboxylase-like domain-containing protein</fullName>
    </recommendedName>
</protein>